<dbReference type="EMBL" id="VORO01000013">
    <property type="protein sequence ID" value="TXD88543.1"/>
    <property type="molecule type" value="Genomic_DNA"/>
</dbReference>
<sequence length="173" mass="19175">MKNSPLVLVFLIMTSCAPIRVYYDYERGRDFTQYKTYNYYKEMKTGLSELDSERLLNAMDAALQSRGFSKSDTPDFFIDINSNSYRETDGNNVGVGLGGGGGNLGGGVSLGFPIGLNNLNREIVVDFVDENKNGLFWQAITGSSYRPNASPEKREAQFKAIVAKVLEGFPPEK</sequence>
<evidence type="ECO:0000259" key="1">
    <source>
        <dbReference type="Pfam" id="PF13590"/>
    </source>
</evidence>
<proteinExistence type="predicted"/>
<dbReference type="OrthoDB" id="1430233at2"/>
<dbReference type="Proteomes" id="UP000321578">
    <property type="component" value="Unassembled WGS sequence"/>
</dbReference>
<dbReference type="RefSeq" id="WP_147086912.1">
    <property type="nucleotide sequence ID" value="NZ_VORM01000013.1"/>
</dbReference>
<keyword evidence="3" id="KW-1185">Reference proteome</keyword>
<name>A0A5C6ZEX9_9FLAO</name>
<dbReference type="AlphaFoldDB" id="A0A5C6ZEX9"/>
<dbReference type="InterPro" id="IPR025411">
    <property type="entry name" value="DUF4136"/>
</dbReference>
<gene>
    <name evidence="2" type="ORF">ESY86_12450</name>
</gene>
<evidence type="ECO:0000313" key="3">
    <source>
        <dbReference type="Proteomes" id="UP000321578"/>
    </source>
</evidence>
<accession>A0A5C6ZEX9</accession>
<evidence type="ECO:0000313" key="2">
    <source>
        <dbReference type="EMBL" id="TXD88543.1"/>
    </source>
</evidence>
<dbReference type="Pfam" id="PF13590">
    <property type="entry name" value="DUF4136"/>
    <property type="match status" value="1"/>
</dbReference>
<dbReference type="PROSITE" id="PS51257">
    <property type="entry name" value="PROKAR_LIPOPROTEIN"/>
    <property type="match status" value="1"/>
</dbReference>
<protein>
    <submittedName>
        <fullName evidence="2">DUF4136 domain-containing protein</fullName>
    </submittedName>
</protein>
<dbReference type="Gene3D" id="3.30.160.670">
    <property type="match status" value="1"/>
</dbReference>
<reference evidence="2 3" key="1">
    <citation type="submission" date="2019-08" db="EMBL/GenBank/DDBJ databases">
        <title>Genomes of Subsaximicrobium wynnwilliamsii strains.</title>
        <authorList>
            <person name="Bowman J.P."/>
        </authorList>
    </citation>
    <scope>NUCLEOTIDE SEQUENCE [LARGE SCALE GENOMIC DNA]</scope>
    <source>
        <strain evidence="2 3">2-80-2</strain>
    </source>
</reference>
<feature type="domain" description="DUF4136" evidence="1">
    <location>
        <begin position="21"/>
        <end position="171"/>
    </location>
</feature>
<organism evidence="2 3">
    <name type="scientific">Subsaximicrobium wynnwilliamsii</name>
    <dbReference type="NCBI Taxonomy" id="291179"/>
    <lineage>
        <taxon>Bacteria</taxon>
        <taxon>Pseudomonadati</taxon>
        <taxon>Bacteroidota</taxon>
        <taxon>Flavobacteriia</taxon>
        <taxon>Flavobacteriales</taxon>
        <taxon>Flavobacteriaceae</taxon>
        <taxon>Subsaximicrobium</taxon>
    </lineage>
</organism>
<comment type="caution">
    <text evidence="2">The sequence shown here is derived from an EMBL/GenBank/DDBJ whole genome shotgun (WGS) entry which is preliminary data.</text>
</comment>